<name>A0ABZ1C484_9BACT</name>
<keyword evidence="1 2" id="KW-0732">Signal</keyword>
<dbReference type="InterPro" id="IPR011050">
    <property type="entry name" value="Pectin_lyase_fold/virulence"/>
</dbReference>
<dbReference type="NCBIfam" id="TIGR02595">
    <property type="entry name" value="PEP_CTERM"/>
    <property type="match status" value="1"/>
</dbReference>
<organism evidence="3 4">
    <name type="scientific">Actomonas aquatica</name>
    <dbReference type="NCBI Taxonomy" id="2866162"/>
    <lineage>
        <taxon>Bacteria</taxon>
        <taxon>Pseudomonadati</taxon>
        <taxon>Verrucomicrobiota</taxon>
        <taxon>Opitutia</taxon>
        <taxon>Opitutales</taxon>
        <taxon>Opitutaceae</taxon>
        <taxon>Actomonas</taxon>
    </lineage>
</organism>
<gene>
    <name evidence="3" type="ORF">K1X11_016205</name>
</gene>
<feature type="signal peptide" evidence="2">
    <location>
        <begin position="1"/>
        <end position="23"/>
    </location>
</feature>
<dbReference type="InterPro" id="IPR013425">
    <property type="entry name" value="Autotrns_rpt"/>
</dbReference>
<evidence type="ECO:0000256" key="2">
    <source>
        <dbReference type="SAM" id="SignalP"/>
    </source>
</evidence>
<dbReference type="SUPFAM" id="SSF51126">
    <property type="entry name" value="Pectin lyase-like"/>
    <property type="match status" value="1"/>
</dbReference>
<evidence type="ECO:0000313" key="4">
    <source>
        <dbReference type="Proteomes" id="UP000738431"/>
    </source>
</evidence>
<dbReference type="RefSeq" id="WP_221031285.1">
    <property type="nucleotide sequence ID" value="NZ_CP139781.1"/>
</dbReference>
<dbReference type="EMBL" id="CP139781">
    <property type="protein sequence ID" value="WRQ86359.1"/>
    <property type="molecule type" value="Genomic_DNA"/>
</dbReference>
<reference evidence="3 4" key="1">
    <citation type="submission" date="2023-12" db="EMBL/GenBank/DDBJ databases">
        <title>Description of an unclassified Opitutus bacterium of Verrucomicrobiota.</title>
        <authorList>
            <person name="Zhang D.-F."/>
        </authorList>
    </citation>
    <scope>NUCLEOTIDE SEQUENCE [LARGE SCALE GENOMIC DNA]</scope>
    <source>
        <strain evidence="3 4">WL0086</strain>
    </source>
</reference>
<dbReference type="InterPro" id="IPR013424">
    <property type="entry name" value="Ice-binding_C"/>
</dbReference>
<dbReference type="Proteomes" id="UP000738431">
    <property type="component" value="Chromosome"/>
</dbReference>
<sequence length="539" mass="54839">MSRRLPSALLPLLCALLVPAAQAQTIGSGGITNTDTSTYTITSNVTLGANQTWDAQAGDIDVSGNLNGNWRALTVTGAHDTTLSGDISNLAWSNGLTKTGTGTLTLSGNNSFGGPVSLQDGTTLLASNTALGASTWNNTVLANATLALSNNITVTEGSFNIAGQLLNVSGDNTLNASLTLTGNTTFTSQQDSLTLSQTVTQGDYDLTLAGPGDWNVSGQVNANSTGTLSLTASGQTTISGNLNVGGGLLIDNTGTTAISSNLNLGNGALTIQGDSNATLTGGQVNAAGGLTIGGNATVDIANTLNLSGADITLTSTGDINLSGAQINVGDILLSGDGATTFGTQINADSFVQTGTGTTIFNGTGDNYFGSVSLEGGTVIAEQNGIAFNTTNLNLDGVDLQFGEDLQIPEWTTVTLTDDVNLLLNGSTQVWDELIITGNSVIDFGGGNANLSIGSITIDEGASLTIMNWSEENLDVFNASIDPDSATSEISFTGGGSASWDPISGNITPMTPVPEPRTYGLLFMATALLGYTLRRKYRSA</sequence>
<feature type="chain" id="PRO_5046684721" evidence="2">
    <location>
        <begin position="24"/>
        <end position="539"/>
    </location>
</feature>
<proteinExistence type="predicted"/>
<dbReference type="Pfam" id="PF12951">
    <property type="entry name" value="PATR"/>
    <property type="match status" value="2"/>
</dbReference>
<evidence type="ECO:0000313" key="3">
    <source>
        <dbReference type="EMBL" id="WRQ86359.1"/>
    </source>
</evidence>
<keyword evidence="4" id="KW-1185">Reference proteome</keyword>
<protein>
    <submittedName>
        <fullName evidence="3">Autotransporter-associated beta strand repeat-containing protein</fullName>
    </submittedName>
</protein>
<evidence type="ECO:0000256" key="1">
    <source>
        <dbReference type="ARBA" id="ARBA00022729"/>
    </source>
</evidence>
<accession>A0ABZ1C484</accession>
<dbReference type="NCBIfam" id="TIGR02601">
    <property type="entry name" value="autotrns_rpt"/>
    <property type="match status" value="1"/>
</dbReference>